<dbReference type="PANTHER" id="PTHR37804:SF1">
    <property type="entry name" value="CDAA REGULATORY PROTEIN CDAR"/>
    <property type="match status" value="1"/>
</dbReference>
<evidence type="ECO:0008006" key="4">
    <source>
        <dbReference type="Google" id="ProtNLM"/>
    </source>
</evidence>
<proteinExistence type="predicted"/>
<reference evidence="3" key="1">
    <citation type="submission" date="2017-08" db="EMBL/GenBank/DDBJ databases">
        <authorList>
            <person name="Grouzdev D.S."/>
            <person name="Gaisin V.A."/>
            <person name="Rysina M.S."/>
            <person name="Gorlenko V.M."/>
        </authorList>
    </citation>
    <scope>NUCLEOTIDE SEQUENCE [LARGE SCALE GENOMIC DNA]</scope>
    <source>
        <strain evidence="3">Kir15-3F</strain>
    </source>
</reference>
<dbReference type="Gene3D" id="2.170.120.30">
    <property type="match status" value="2"/>
</dbReference>
<evidence type="ECO:0000313" key="2">
    <source>
        <dbReference type="EMBL" id="PDW04969.1"/>
    </source>
</evidence>
<evidence type="ECO:0000256" key="1">
    <source>
        <dbReference type="SAM" id="MobiDB-lite"/>
    </source>
</evidence>
<dbReference type="AlphaFoldDB" id="A0A2A6RQ11"/>
<keyword evidence="3" id="KW-1185">Reference proteome</keyword>
<dbReference type="InterPro" id="IPR012505">
    <property type="entry name" value="YbbR"/>
</dbReference>
<protein>
    <recommendedName>
        <fullName evidence="4">YbbR family protein</fullName>
    </recommendedName>
</protein>
<dbReference type="RefSeq" id="WP_097642207.1">
    <property type="nucleotide sequence ID" value="NZ_NQWI01000002.1"/>
</dbReference>
<dbReference type="InterPro" id="IPR053154">
    <property type="entry name" value="c-di-AMP_regulator"/>
</dbReference>
<feature type="region of interest" description="Disordered" evidence="1">
    <location>
        <begin position="418"/>
        <end position="472"/>
    </location>
</feature>
<comment type="caution">
    <text evidence="2">The sequence shown here is derived from an EMBL/GenBank/DDBJ whole genome shotgun (WGS) entry which is preliminary data.</text>
</comment>
<dbReference type="PANTHER" id="PTHR37804">
    <property type="entry name" value="CDAA REGULATORY PROTEIN CDAR"/>
    <property type="match status" value="1"/>
</dbReference>
<dbReference type="OrthoDB" id="142713at2"/>
<dbReference type="Pfam" id="PF07949">
    <property type="entry name" value="YbbR"/>
    <property type="match status" value="1"/>
</dbReference>
<dbReference type="EMBL" id="NQWI01000002">
    <property type="protein sequence ID" value="PDW04969.1"/>
    <property type="molecule type" value="Genomic_DNA"/>
</dbReference>
<evidence type="ECO:0000313" key="3">
    <source>
        <dbReference type="Proteomes" id="UP000220527"/>
    </source>
</evidence>
<sequence length="472" mass="49589">MKSLRASLLRLTLAFGLSFALWAFVSFSQNPDENVTFPEMPLQVVGLDDDLVIVDTSGVPNQVFPTIDVTLRTDQRQLASLRRVDLRVVANLSGLGPGEHMVPINVEATRSNVAINVAPGGVAPAQVPVRLEQLSSAEVAISVEIQGNIPFSFERGEPRVSSGGQPIHMVRVYGPISRVMLVEEVRALVNVEQLRATYVAPLALTPLDGAGQPVEGVRVEPGTVTVQVPINPVVGLKLVPVEPQIIGLPAPGFEIRSVQVNPPLITLAGSSGPLDAVDLLTTTSLDLSGARQDLSASLALEFPDGTSPRAGEPDHVTVTVQIAPIERPFQIGLPTQVQLVGVAPGLIANFNPVVINLTVTGSSTALNELAENPISAVVDLSGLGPGFYSLTPEVELPAGIRLTTDLPSIDVTLRAPATATPQPVEEQPTVPPPPPDATPEPTLEPLPEPTPVAPSPEPEPEPVPEVTPTVVP</sequence>
<dbReference type="Gene3D" id="2.170.120.40">
    <property type="entry name" value="YbbR-like domain"/>
    <property type="match status" value="2"/>
</dbReference>
<gene>
    <name evidence="2" type="ORF">CJ255_00905</name>
</gene>
<dbReference type="Proteomes" id="UP000220527">
    <property type="component" value="Unassembled WGS sequence"/>
</dbReference>
<feature type="compositionally biased region" description="Pro residues" evidence="1">
    <location>
        <begin position="429"/>
        <end position="472"/>
    </location>
</feature>
<name>A0A2A6RQ11_9CHLR</name>
<organism evidence="2 3">
    <name type="scientific">Candidatus Viridilinea mediisalina</name>
    <dbReference type="NCBI Taxonomy" id="2024553"/>
    <lineage>
        <taxon>Bacteria</taxon>
        <taxon>Bacillati</taxon>
        <taxon>Chloroflexota</taxon>
        <taxon>Chloroflexia</taxon>
        <taxon>Chloroflexales</taxon>
        <taxon>Chloroflexineae</taxon>
        <taxon>Oscillochloridaceae</taxon>
        <taxon>Candidatus Viridilinea</taxon>
    </lineage>
</organism>
<accession>A0A2A6RQ11</accession>